<evidence type="ECO:0000313" key="1">
    <source>
        <dbReference type="EMBL" id="CAD9414209.1"/>
    </source>
</evidence>
<protein>
    <submittedName>
        <fullName evidence="1">Uncharacterized protein</fullName>
    </submittedName>
</protein>
<gene>
    <name evidence="1" type="ORF">DSPE1174_LOCUS11880</name>
</gene>
<dbReference type="AlphaFoldDB" id="A0A7S2FTN7"/>
<organism evidence="1">
    <name type="scientific">Octactis speculum</name>
    <dbReference type="NCBI Taxonomy" id="3111310"/>
    <lineage>
        <taxon>Eukaryota</taxon>
        <taxon>Sar</taxon>
        <taxon>Stramenopiles</taxon>
        <taxon>Ochrophyta</taxon>
        <taxon>Dictyochophyceae</taxon>
        <taxon>Dictyochales</taxon>
        <taxon>Dictyochaceae</taxon>
        <taxon>Octactis</taxon>
    </lineage>
</organism>
<dbReference type="EMBL" id="HBGS01023391">
    <property type="protein sequence ID" value="CAD9414209.1"/>
    <property type="molecule type" value="Transcribed_RNA"/>
</dbReference>
<name>A0A7S2FTN7_9STRA</name>
<reference evidence="1" key="1">
    <citation type="submission" date="2021-01" db="EMBL/GenBank/DDBJ databases">
        <authorList>
            <person name="Corre E."/>
            <person name="Pelletier E."/>
            <person name="Niang G."/>
            <person name="Scheremetjew M."/>
            <person name="Finn R."/>
            <person name="Kale V."/>
            <person name="Holt S."/>
            <person name="Cochrane G."/>
            <person name="Meng A."/>
            <person name="Brown T."/>
            <person name="Cohen L."/>
        </authorList>
    </citation>
    <scope>NUCLEOTIDE SEQUENCE</scope>
    <source>
        <strain evidence="1">CCMP1381</strain>
    </source>
</reference>
<proteinExistence type="predicted"/>
<sequence>MGCGPCSRSASDKLPVELSSAAELKKLLMHRMIRYKDPQDFQGFHEIRVEEDKPCSMFYDHWLMKGEFWIVDMPRAGMVPRYVKGKREKDAKLNIPMVSASTETAKPRRNFFGKTISAIHAYEVSFFEGPAEVLHLFSSDGLHAGEVIQTAHEPIPHHLQTK</sequence>
<accession>A0A7S2FTN7</accession>